<dbReference type="Gene3D" id="2.130.10.10">
    <property type="entry name" value="YVTN repeat-like/Quinoprotein amine dehydrogenase"/>
    <property type="match status" value="2"/>
</dbReference>
<name>A0A8H7RAR1_9FUNG</name>
<dbReference type="AlphaFoldDB" id="A0A8H7RAR1"/>
<proteinExistence type="predicted"/>
<dbReference type="InterPro" id="IPR015943">
    <property type="entry name" value="WD40/YVTN_repeat-like_dom_sf"/>
</dbReference>
<dbReference type="Pfam" id="PF13360">
    <property type="entry name" value="PQQ_2"/>
    <property type="match status" value="1"/>
</dbReference>
<dbReference type="EMBL" id="JAEPRD010000023">
    <property type="protein sequence ID" value="KAG2207686.1"/>
    <property type="molecule type" value="Genomic_DNA"/>
</dbReference>
<dbReference type="Proteomes" id="UP000603453">
    <property type="component" value="Unassembled WGS sequence"/>
</dbReference>
<keyword evidence="3" id="KW-1185">Reference proteome</keyword>
<organism evidence="2 3">
    <name type="scientific">Mucor saturninus</name>
    <dbReference type="NCBI Taxonomy" id="64648"/>
    <lineage>
        <taxon>Eukaryota</taxon>
        <taxon>Fungi</taxon>
        <taxon>Fungi incertae sedis</taxon>
        <taxon>Mucoromycota</taxon>
        <taxon>Mucoromycotina</taxon>
        <taxon>Mucoromycetes</taxon>
        <taxon>Mucorales</taxon>
        <taxon>Mucorineae</taxon>
        <taxon>Mucoraceae</taxon>
        <taxon>Mucor</taxon>
    </lineage>
</organism>
<accession>A0A8H7RAR1</accession>
<evidence type="ECO:0000259" key="1">
    <source>
        <dbReference type="Pfam" id="PF13360"/>
    </source>
</evidence>
<dbReference type="InterPro" id="IPR011047">
    <property type="entry name" value="Quinoprotein_ADH-like_sf"/>
</dbReference>
<reference evidence="2" key="1">
    <citation type="submission" date="2020-12" db="EMBL/GenBank/DDBJ databases">
        <title>Metabolic potential, ecology and presence of endohyphal bacteria is reflected in genomic diversity of Mucoromycotina.</title>
        <authorList>
            <person name="Muszewska A."/>
            <person name="Okrasinska A."/>
            <person name="Steczkiewicz K."/>
            <person name="Drgas O."/>
            <person name="Orlowska M."/>
            <person name="Perlinska-Lenart U."/>
            <person name="Aleksandrzak-Piekarczyk T."/>
            <person name="Szatraj K."/>
            <person name="Zielenkiewicz U."/>
            <person name="Pilsyk S."/>
            <person name="Malc E."/>
            <person name="Mieczkowski P."/>
            <person name="Kruszewska J.S."/>
            <person name="Biernat P."/>
            <person name="Pawlowska J."/>
        </authorList>
    </citation>
    <scope>NUCLEOTIDE SEQUENCE</scope>
    <source>
        <strain evidence="2">WA0000017839</strain>
    </source>
</reference>
<gene>
    <name evidence="2" type="ORF">INT47_011806</name>
</gene>
<dbReference type="PANTHER" id="PTHR34512">
    <property type="entry name" value="CELL SURFACE PROTEIN"/>
    <property type="match status" value="1"/>
</dbReference>
<dbReference type="PANTHER" id="PTHR34512:SF30">
    <property type="entry name" value="OUTER MEMBRANE PROTEIN ASSEMBLY FACTOR BAMB"/>
    <property type="match status" value="1"/>
</dbReference>
<evidence type="ECO:0000313" key="2">
    <source>
        <dbReference type="EMBL" id="KAG2207686.1"/>
    </source>
</evidence>
<sequence>MGRFKGDEKNKEEEISDFNLTFSAVKVFSSNDVLICGSHGNIYAIHKTDGSQLWQTTFKAMGGIISLFVTDDDKLIAGAYGKTASFDLMTGAMIWVNKMPGFGYEEVSIVTTPSRILKPKKNPEQQPATDDIELPPHYNDAVVPERAIVLACSRGKAMGIDMETGKTLWTYNCPGGRYNIPVVIVEPPSMEEGRPNQLAYIGAAKWVYCLVAQTGAVVWSAKVASGMFGADFMTLATPWSSRLAAESHSAFSQNPAPQYLELQRQKASNSSS</sequence>
<feature type="domain" description="Pyrrolo-quinoline quinone repeat" evidence="1">
    <location>
        <begin position="39"/>
        <end position="225"/>
    </location>
</feature>
<dbReference type="InterPro" id="IPR002372">
    <property type="entry name" value="PQQ_rpt_dom"/>
</dbReference>
<dbReference type="OrthoDB" id="408177at2759"/>
<dbReference type="SUPFAM" id="SSF50998">
    <property type="entry name" value="Quinoprotein alcohol dehydrogenase-like"/>
    <property type="match status" value="1"/>
</dbReference>
<protein>
    <recommendedName>
        <fullName evidence="1">Pyrrolo-quinoline quinone repeat domain-containing protein</fullName>
    </recommendedName>
</protein>
<evidence type="ECO:0000313" key="3">
    <source>
        <dbReference type="Proteomes" id="UP000603453"/>
    </source>
</evidence>
<comment type="caution">
    <text evidence="2">The sequence shown here is derived from an EMBL/GenBank/DDBJ whole genome shotgun (WGS) entry which is preliminary data.</text>
</comment>